<gene>
    <name evidence="2" type="ORF">A5888_000659</name>
    <name evidence="1" type="ORF">A5888_000691</name>
</gene>
<dbReference type="InterPro" id="IPR036412">
    <property type="entry name" value="HAD-like_sf"/>
</dbReference>
<dbReference type="EMBL" id="CP147247">
    <property type="protein sequence ID" value="WYJ88940.1"/>
    <property type="molecule type" value="Genomic_DNA"/>
</dbReference>
<reference evidence="1" key="1">
    <citation type="submission" date="2017-05" db="EMBL/GenBank/DDBJ databases">
        <title>The Genome Sequence of Enterococcus sp. 9E7_DIV0242.</title>
        <authorList>
            <consortium name="The Broad Institute Genomics Platform"/>
            <consortium name="The Broad Institute Genomic Center for Infectious Diseases"/>
            <person name="Earl A."/>
            <person name="Manson A."/>
            <person name="Schwartman J."/>
            <person name="Gilmore M."/>
            <person name="Abouelleil A."/>
            <person name="Cao P."/>
            <person name="Chapman S."/>
            <person name="Cusick C."/>
            <person name="Shea T."/>
            <person name="Young S."/>
            <person name="Neafsey D."/>
            <person name="Nusbaum C."/>
            <person name="Birren B."/>
        </authorList>
    </citation>
    <scope>NUCLEOTIDE SEQUENCE [LARGE SCALE GENOMIC DNA]</scope>
    <source>
        <strain evidence="1">9E7_DIV0242</strain>
    </source>
</reference>
<dbReference type="NCBIfam" id="TIGR01484">
    <property type="entry name" value="HAD-SF-IIB"/>
    <property type="match status" value="1"/>
</dbReference>
<name>A0A242KCU0_9ENTE</name>
<dbReference type="Proteomes" id="UP000195141">
    <property type="component" value="Chromosome"/>
</dbReference>
<dbReference type="InterPro" id="IPR023214">
    <property type="entry name" value="HAD_sf"/>
</dbReference>
<dbReference type="Gene3D" id="3.40.50.1000">
    <property type="entry name" value="HAD superfamily/HAD-like"/>
    <property type="match status" value="1"/>
</dbReference>
<dbReference type="Pfam" id="PF08282">
    <property type="entry name" value="Hydrolase_3"/>
    <property type="match status" value="1"/>
</dbReference>
<dbReference type="SFLD" id="SFLDG01140">
    <property type="entry name" value="C2.B:_Phosphomannomutase_and_P"/>
    <property type="match status" value="1"/>
</dbReference>
<dbReference type="CDD" id="cd07516">
    <property type="entry name" value="HAD_Pase"/>
    <property type="match status" value="1"/>
</dbReference>
<evidence type="ECO:0000313" key="2">
    <source>
        <dbReference type="EMBL" id="WYJ88940.1"/>
    </source>
</evidence>
<dbReference type="Gene3D" id="3.30.1240.10">
    <property type="match status" value="1"/>
</dbReference>
<dbReference type="SUPFAM" id="SSF56784">
    <property type="entry name" value="HAD-like"/>
    <property type="match status" value="1"/>
</dbReference>
<protein>
    <recommendedName>
        <fullName evidence="4">HAD superfamily hydrolase</fullName>
    </recommendedName>
</protein>
<dbReference type="InterPro" id="IPR006379">
    <property type="entry name" value="HAD-SF_hydro_IIB"/>
</dbReference>
<dbReference type="GO" id="GO:0000287">
    <property type="term" value="F:magnesium ion binding"/>
    <property type="evidence" value="ECO:0007669"/>
    <property type="project" value="TreeGrafter"/>
</dbReference>
<dbReference type="PANTHER" id="PTHR10000:SF8">
    <property type="entry name" value="HAD SUPERFAMILY HYDROLASE-LIKE, TYPE 3"/>
    <property type="match status" value="1"/>
</dbReference>
<reference evidence="2" key="3">
    <citation type="submission" date="2024-03" db="EMBL/GenBank/DDBJ databases">
        <title>The Genome Sequence of Enterococcus sp. DIV0242b.</title>
        <authorList>
            <consortium name="The Broad Institute Genomics Platform"/>
            <consortium name="The Broad Institute Microbial Omics Core"/>
            <consortium name="The Broad Institute Genomic Center for Infectious Diseases"/>
            <person name="Earl A."/>
            <person name="Manson A."/>
            <person name="Gilmore M."/>
            <person name="Schwartman J."/>
            <person name="Shea T."/>
            <person name="Abouelleil A."/>
            <person name="Cao P."/>
            <person name="Chapman S."/>
            <person name="Cusick C."/>
            <person name="Young S."/>
            <person name="Neafsey D."/>
            <person name="Nusbaum C."/>
            <person name="Birren B."/>
        </authorList>
    </citation>
    <scope>NUCLEOTIDE SEQUENCE</scope>
    <source>
        <strain evidence="2">9E7_DIV0242</strain>
    </source>
</reference>
<dbReference type="SFLD" id="SFLDS00003">
    <property type="entry name" value="Haloacid_Dehalogenase"/>
    <property type="match status" value="1"/>
</dbReference>
<dbReference type="RefSeq" id="WP_170924690.1">
    <property type="nucleotide sequence ID" value="NZ_CP147247.1"/>
</dbReference>
<dbReference type="PANTHER" id="PTHR10000">
    <property type="entry name" value="PHOSPHOSERINE PHOSPHATASE"/>
    <property type="match status" value="1"/>
</dbReference>
<evidence type="ECO:0008006" key="4">
    <source>
        <dbReference type="Google" id="ProtNLM"/>
    </source>
</evidence>
<dbReference type="EMBL" id="NGMM01000001">
    <property type="protein sequence ID" value="OTP18877.1"/>
    <property type="molecule type" value="Genomic_DNA"/>
</dbReference>
<organism evidence="1">
    <name type="scientific">Candidatus Enterococcus clewellii</name>
    <dbReference type="NCBI Taxonomy" id="1834193"/>
    <lineage>
        <taxon>Bacteria</taxon>
        <taxon>Bacillati</taxon>
        <taxon>Bacillota</taxon>
        <taxon>Bacilli</taxon>
        <taxon>Lactobacillales</taxon>
        <taxon>Enterococcaceae</taxon>
        <taxon>Enterococcus</taxon>
    </lineage>
</organism>
<dbReference type="NCBIfam" id="TIGR00099">
    <property type="entry name" value="Cof-subfamily"/>
    <property type="match status" value="1"/>
</dbReference>
<reference evidence="2" key="2">
    <citation type="submission" date="2017-05" db="EMBL/GenBank/DDBJ databases">
        <authorList>
            <consortium name="The Broad Institute Genomics Platform"/>
            <consortium name="The Broad Institute Genomic Center for Infectious Diseases"/>
            <person name="Earl A."/>
            <person name="Manson A."/>
            <person name="Schwartman J."/>
            <person name="Gilmore M."/>
            <person name="Abouelleil A."/>
            <person name="Cao P."/>
            <person name="Chapman S."/>
            <person name="Cusick C."/>
            <person name="Shea T."/>
            <person name="Young S."/>
            <person name="Neafsey D."/>
            <person name="Nusbaum C."/>
            <person name="Birren B."/>
        </authorList>
    </citation>
    <scope>NUCLEOTIDE SEQUENCE</scope>
    <source>
        <strain evidence="2">9E7_DIV0242</strain>
    </source>
</reference>
<dbReference type="InterPro" id="IPR000150">
    <property type="entry name" value="Cof"/>
</dbReference>
<dbReference type="GO" id="GO:0005829">
    <property type="term" value="C:cytosol"/>
    <property type="evidence" value="ECO:0007669"/>
    <property type="project" value="TreeGrafter"/>
</dbReference>
<accession>A0A242KCU0</accession>
<dbReference type="GO" id="GO:0016791">
    <property type="term" value="F:phosphatase activity"/>
    <property type="evidence" value="ECO:0007669"/>
    <property type="project" value="UniProtKB-ARBA"/>
</dbReference>
<dbReference type="AlphaFoldDB" id="A0A242KCU0"/>
<dbReference type="SFLD" id="SFLDG01144">
    <property type="entry name" value="C2.B.4:_PGP_Like"/>
    <property type="match status" value="1"/>
</dbReference>
<sequence>MKLVAIDLDGTLLNSQHKLSKENVKAVRATEKAGAKIVIATGRSVVSAKEIVSQLGISAYILALNGTYIIEVDRYGEQKELRRSILDKEKLARAFQVTQKLGVTFIASNEHQSDRVVVDDGTELVQEFFIERPDLQRLSIQDMTEKLMDTSTTYLKAAFTNRNREKLHELKKALAEIGIDTIFSDTYYIEYMSDGINKGWALEYLANHLGISLQETIAIGDQENDIEMLLKSGLGIAMGNAAPHVKDVANHVTLTNDQNGVAEILRNLQISTDFSETP</sequence>
<keyword evidence="3" id="KW-1185">Reference proteome</keyword>
<evidence type="ECO:0000313" key="3">
    <source>
        <dbReference type="Proteomes" id="UP000195141"/>
    </source>
</evidence>
<evidence type="ECO:0000313" key="1">
    <source>
        <dbReference type="EMBL" id="OTP18877.1"/>
    </source>
</evidence>
<dbReference type="PROSITE" id="PS01228">
    <property type="entry name" value="COF_1"/>
    <property type="match status" value="1"/>
</dbReference>
<proteinExistence type="predicted"/>